<accession>A0ABD2YZS7</accession>
<keyword evidence="3" id="KW-0804">Transcription</keyword>
<evidence type="ECO:0000259" key="5">
    <source>
        <dbReference type="PROSITE" id="PS51005"/>
    </source>
</evidence>
<dbReference type="Proteomes" id="UP001630127">
    <property type="component" value="Unassembled WGS sequence"/>
</dbReference>
<dbReference type="EMBL" id="JBJUIK010000011">
    <property type="protein sequence ID" value="KAL3512766.1"/>
    <property type="molecule type" value="Genomic_DNA"/>
</dbReference>
<organism evidence="6 7">
    <name type="scientific">Cinchona calisaya</name>
    <dbReference type="NCBI Taxonomy" id="153742"/>
    <lineage>
        <taxon>Eukaryota</taxon>
        <taxon>Viridiplantae</taxon>
        <taxon>Streptophyta</taxon>
        <taxon>Embryophyta</taxon>
        <taxon>Tracheophyta</taxon>
        <taxon>Spermatophyta</taxon>
        <taxon>Magnoliopsida</taxon>
        <taxon>eudicotyledons</taxon>
        <taxon>Gunneridae</taxon>
        <taxon>Pentapetalae</taxon>
        <taxon>asterids</taxon>
        <taxon>lamiids</taxon>
        <taxon>Gentianales</taxon>
        <taxon>Rubiaceae</taxon>
        <taxon>Cinchonoideae</taxon>
        <taxon>Cinchoneae</taxon>
        <taxon>Cinchona</taxon>
    </lineage>
</organism>
<evidence type="ECO:0000256" key="4">
    <source>
        <dbReference type="ARBA" id="ARBA00023242"/>
    </source>
</evidence>
<evidence type="ECO:0000256" key="1">
    <source>
        <dbReference type="ARBA" id="ARBA00023015"/>
    </source>
</evidence>
<protein>
    <recommendedName>
        <fullName evidence="5">NAC domain-containing protein</fullName>
    </recommendedName>
</protein>
<reference evidence="6 7" key="1">
    <citation type="submission" date="2024-11" db="EMBL/GenBank/DDBJ databases">
        <title>A near-complete genome assembly of Cinchona calisaya.</title>
        <authorList>
            <person name="Lian D.C."/>
            <person name="Zhao X.W."/>
            <person name="Wei L."/>
        </authorList>
    </citation>
    <scope>NUCLEOTIDE SEQUENCE [LARGE SCALE GENOMIC DNA]</scope>
    <source>
        <tissue evidence="6">Nenye</tissue>
    </source>
</reference>
<gene>
    <name evidence="6" type="ORF">ACH5RR_025483</name>
</gene>
<proteinExistence type="predicted"/>
<dbReference type="SUPFAM" id="SSF101941">
    <property type="entry name" value="NAC domain"/>
    <property type="match status" value="1"/>
</dbReference>
<keyword evidence="4" id="KW-0539">Nucleus</keyword>
<evidence type="ECO:0000313" key="7">
    <source>
        <dbReference type="Proteomes" id="UP001630127"/>
    </source>
</evidence>
<dbReference type="InterPro" id="IPR003441">
    <property type="entry name" value="NAC-dom"/>
</dbReference>
<comment type="caution">
    <text evidence="6">The sequence shown here is derived from an EMBL/GenBank/DDBJ whole genome shotgun (WGS) entry which is preliminary data.</text>
</comment>
<feature type="domain" description="NAC" evidence="5">
    <location>
        <begin position="1"/>
        <end position="147"/>
    </location>
</feature>
<keyword evidence="1" id="KW-0805">Transcription regulation</keyword>
<dbReference type="Gene3D" id="2.170.150.80">
    <property type="entry name" value="NAC domain"/>
    <property type="match status" value="1"/>
</dbReference>
<name>A0ABD2YZS7_9GENT</name>
<sequence>MKAKGLSFPLWNHVVVEKNLYSQDSNDVPWMLFSDDDPWQEISTKIDVVSGKINVEKNLYVVTNLVKIGDKKTVRSVGSWKWDGSTGQKKILDGEGQVIGFKKTLNLRGKGMEIMGNWIMHEYHLSGVSLQEVGGKNDCVVCRIKWDYSTSIDNNSSEVQESDIVLGKRKEISDQQEVLPSGKRVCSNGSSGIDDDRNIVTMAERSIISEIGTDVVGSNSINNFVVDGRIANTTSTGELDVMTQQMADQDDNLYRDLHDIVDLGDLSNFQGLF</sequence>
<evidence type="ECO:0000256" key="2">
    <source>
        <dbReference type="ARBA" id="ARBA00023125"/>
    </source>
</evidence>
<dbReference type="PROSITE" id="PS51005">
    <property type="entry name" value="NAC"/>
    <property type="match status" value="1"/>
</dbReference>
<keyword evidence="7" id="KW-1185">Reference proteome</keyword>
<dbReference type="InterPro" id="IPR036093">
    <property type="entry name" value="NAC_dom_sf"/>
</dbReference>
<keyword evidence="2" id="KW-0238">DNA-binding</keyword>
<evidence type="ECO:0000313" key="6">
    <source>
        <dbReference type="EMBL" id="KAL3512766.1"/>
    </source>
</evidence>
<dbReference type="GO" id="GO:0003677">
    <property type="term" value="F:DNA binding"/>
    <property type="evidence" value="ECO:0007669"/>
    <property type="project" value="UniProtKB-KW"/>
</dbReference>
<dbReference type="Pfam" id="PF02365">
    <property type="entry name" value="NAM"/>
    <property type="match status" value="1"/>
</dbReference>
<evidence type="ECO:0000256" key="3">
    <source>
        <dbReference type="ARBA" id="ARBA00023163"/>
    </source>
</evidence>
<dbReference type="AlphaFoldDB" id="A0ABD2YZS7"/>